<dbReference type="EMBL" id="JAIWQS010000003">
    <property type="protein sequence ID" value="KAJ8771204.1"/>
    <property type="molecule type" value="Genomic_DNA"/>
</dbReference>
<keyword evidence="3" id="KW-1185">Reference proteome</keyword>
<evidence type="ECO:0000313" key="3">
    <source>
        <dbReference type="Proteomes" id="UP001159364"/>
    </source>
</evidence>
<sequence length="171" mass="17676">MKGGNDSPTADDVRRIIGSGISFPLALGLSLSPLVCGVSFAPSLSSGEGIDVLELEVDKGVNPEIVRSVLIGRANFPCLAAKTADKTSTKPYGHRTMVAPSLPTSSVNPVVGLAFLKCKRHCANNERTNIGEGMTGMTMTEEAAVGGETRGNAATIQPTVGSSNDYGVQVQ</sequence>
<proteinExistence type="predicted"/>
<name>A0AAV8TYU8_9ROSI</name>
<protein>
    <submittedName>
        <fullName evidence="2">Uncharacterized protein</fullName>
    </submittedName>
</protein>
<evidence type="ECO:0000313" key="2">
    <source>
        <dbReference type="EMBL" id="KAJ8771204.1"/>
    </source>
</evidence>
<accession>A0AAV8TYU8</accession>
<gene>
    <name evidence="2" type="ORF">K2173_025961</name>
</gene>
<evidence type="ECO:0000256" key="1">
    <source>
        <dbReference type="SAM" id="MobiDB-lite"/>
    </source>
</evidence>
<reference evidence="2 3" key="1">
    <citation type="submission" date="2021-09" db="EMBL/GenBank/DDBJ databases">
        <title>Genomic insights and catalytic innovation underlie evolution of tropane alkaloids biosynthesis.</title>
        <authorList>
            <person name="Wang Y.-J."/>
            <person name="Tian T."/>
            <person name="Huang J.-P."/>
            <person name="Huang S.-X."/>
        </authorList>
    </citation>
    <scope>NUCLEOTIDE SEQUENCE [LARGE SCALE GENOMIC DNA]</scope>
    <source>
        <strain evidence="2">KIB-2018</strain>
        <tissue evidence="2">Leaf</tissue>
    </source>
</reference>
<feature type="region of interest" description="Disordered" evidence="1">
    <location>
        <begin position="152"/>
        <end position="171"/>
    </location>
</feature>
<dbReference type="AlphaFoldDB" id="A0AAV8TYU8"/>
<organism evidence="2 3">
    <name type="scientific">Erythroxylum novogranatense</name>
    <dbReference type="NCBI Taxonomy" id="1862640"/>
    <lineage>
        <taxon>Eukaryota</taxon>
        <taxon>Viridiplantae</taxon>
        <taxon>Streptophyta</taxon>
        <taxon>Embryophyta</taxon>
        <taxon>Tracheophyta</taxon>
        <taxon>Spermatophyta</taxon>
        <taxon>Magnoliopsida</taxon>
        <taxon>eudicotyledons</taxon>
        <taxon>Gunneridae</taxon>
        <taxon>Pentapetalae</taxon>
        <taxon>rosids</taxon>
        <taxon>fabids</taxon>
        <taxon>Malpighiales</taxon>
        <taxon>Erythroxylaceae</taxon>
        <taxon>Erythroxylum</taxon>
    </lineage>
</organism>
<dbReference type="Proteomes" id="UP001159364">
    <property type="component" value="Linkage Group LG03"/>
</dbReference>
<comment type="caution">
    <text evidence="2">The sequence shown here is derived from an EMBL/GenBank/DDBJ whole genome shotgun (WGS) entry which is preliminary data.</text>
</comment>